<organism evidence="1 4">
    <name type="scientific">Erinnyis ello granulovirus</name>
    <dbReference type="NCBI Taxonomy" id="307444"/>
    <lineage>
        <taxon>Viruses</taxon>
        <taxon>Viruses incertae sedis</taxon>
        <taxon>Naldaviricetes</taxon>
        <taxon>Lefavirales</taxon>
        <taxon>Baculoviridae</taxon>
        <taxon>Betabaculovirus</taxon>
        <taxon>Betabaculovirus erellonis</taxon>
    </lineage>
</organism>
<protein>
    <submittedName>
        <fullName evidence="1">Late expression factor 2</fullName>
    </submittedName>
</protein>
<dbReference type="InterPro" id="IPR004283">
    <property type="entry name" value="Lef-2"/>
</dbReference>
<evidence type="ECO:0000313" key="3">
    <source>
        <dbReference type="EMBL" id="ARX71763.1"/>
    </source>
</evidence>
<evidence type="ECO:0000313" key="2">
    <source>
        <dbReference type="EMBL" id="ARX71633.1"/>
    </source>
</evidence>
<dbReference type="Pfam" id="PF03041">
    <property type="entry name" value="Baculo_LEF-2"/>
    <property type="match status" value="1"/>
</dbReference>
<sequence>METFHPRIPIDATKTYKVDKFLMKFQSIGGEHTFLPGGRYFVMLGKQLKLLVEQSMSFEDDETTECAISNKKRMCVFCSVLNSRDTIIAHYKRVLFNYHSKPTKSLEAFNNLCIKVRNKRYNNRLTFNYFVVKRLQCIQCQNKCVYEALRKFYNMESKCVNQVDRLIAQEHERGV</sequence>
<dbReference type="GeneID" id="20712791"/>
<proteinExistence type="predicted"/>
<dbReference type="RefSeq" id="YP_009091873.1">
    <property type="nucleotide sequence ID" value="NC_025257.1"/>
</dbReference>
<keyword evidence="4" id="KW-1185">Reference proteome</keyword>
<reference evidence="2" key="3">
    <citation type="submission" date="2016-09" db="EMBL/GenBank/DDBJ databases">
        <title>Genome-wide Diversity of Wild Populations of Erinnyis ello granulovirus (ErelGV).</title>
        <authorList>
            <person name="Brito A.F."/>
            <person name="Melo F.L."/>
            <person name="Ardisson-Araujo D.M.P."/>
            <person name="Sihler W."/>
            <person name="Souza M.L."/>
            <person name="Ribeiro B.M."/>
        </authorList>
    </citation>
    <scope>NUCLEOTIDE SEQUENCE</scope>
    <source>
        <strain evidence="3">ErelGV-00</strain>
        <strain evidence="2">ErelGV-99</strain>
    </source>
</reference>
<dbReference type="EMBL" id="KX859081">
    <property type="protein sequence ID" value="ARX71633.1"/>
    <property type="molecule type" value="Genomic_DNA"/>
</dbReference>
<dbReference type="Proteomes" id="UP000201628">
    <property type="component" value="Segment"/>
</dbReference>
<dbReference type="GO" id="GO:0019083">
    <property type="term" value="P:viral transcription"/>
    <property type="evidence" value="ECO:0007669"/>
    <property type="project" value="InterPro"/>
</dbReference>
<reference evidence="1" key="2">
    <citation type="submission" date="2014-02" db="EMBL/GenBank/DDBJ databases">
        <authorList>
            <person name="Ardisson-Araujo D.M.P."/>
            <person name="Melo F.L."/>
            <person name="Andrade M.S."/>
            <person name="Sihler W."/>
            <person name="Bao S.N."/>
            <person name="Ribeiro B.M."/>
            <person name="Souza M.L."/>
        </authorList>
    </citation>
    <scope>NUCLEOTIDE SEQUENCE</scope>
    <source>
        <strain evidence="1">S86</strain>
    </source>
</reference>
<dbReference type="EMBL" id="KJ406702">
    <property type="protein sequence ID" value="AIS92034.1"/>
    <property type="molecule type" value="Genomic_DNA"/>
</dbReference>
<name>A0A097DAI1_9BBAC</name>
<gene>
    <name evidence="1" type="primary">lef-2</name>
    <name evidence="2" type="synonym">LEF-2</name>
    <name evidence="2" type="ORF">EREL_034</name>
</gene>
<accession>A0A097DAI1</accession>
<dbReference type="KEGG" id="vg:20712791"/>
<dbReference type="OrthoDB" id="19212at10239"/>
<dbReference type="EMBL" id="KX859082">
    <property type="protein sequence ID" value="ARX71763.1"/>
    <property type="molecule type" value="Genomic_DNA"/>
</dbReference>
<reference evidence="1 4" key="1">
    <citation type="journal article" date="2014" name="BMC Genomics">
        <title>Genome sequence of Erinnyis ello granulovirus (ErelGV), a natural cassava hornworm pesticide and the first sequenced sphingid-infecting betabaculovirus.</title>
        <authorList>
            <person name="Ardisson-Araujo D.M."/>
            <person name="de Melo F.L."/>
            <person name="Andrade M.D."/>
            <person name="Sihler W."/>
            <person name="Bao S.N."/>
            <person name="Ribeiro B.M."/>
            <person name="de Souza M.L."/>
        </authorList>
    </citation>
    <scope>NUCLEOTIDE SEQUENCE [LARGE SCALE GENOMIC DNA]</scope>
    <source>
        <strain evidence="1">S86</strain>
    </source>
</reference>
<evidence type="ECO:0000313" key="4">
    <source>
        <dbReference type="Proteomes" id="UP000201628"/>
    </source>
</evidence>
<evidence type="ECO:0000313" key="1">
    <source>
        <dbReference type="EMBL" id="AIS92034.1"/>
    </source>
</evidence>